<sequence length="197" mass="22623">MIAFSFLHYQRWFEVVGFTSFLHCPLLRLLDERYKGITHGFVDMLDATYLDETLDRRYPTSAAAARHISRISHTHDRLRELVSSIGRTLQGVINSSSLLFTFVLNMRQPHIVSITVRNLAVQRRARTRLKSLIIFFTILETQIEIVEALHEAIVDHLLIASSYLPRMCFVGIAEPDRGLLTGHEVRFEVCSIPTEIS</sequence>
<keyword evidence="2" id="KW-1185">Reference proteome</keyword>
<dbReference type="AlphaFoldDB" id="A0AAP0Q3R7"/>
<reference evidence="1 2" key="1">
    <citation type="submission" date="2024-01" db="EMBL/GenBank/DDBJ databases">
        <title>Genome assemblies of Stephania.</title>
        <authorList>
            <person name="Yang L."/>
        </authorList>
    </citation>
    <scope>NUCLEOTIDE SEQUENCE [LARGE SCALE GENOMIC DNA]</scope>
    <source>
        <strain evidence="1">JXDWG</strain>
        <tissue evidence="1">Leaf</tissue>
    </source>
</reference>
<dbReference type="Proteomes" id="UP001419268">
    <property type="component" value="Unassembled WGS sequence"/>
</dbReference>
<accession>A0AAP0Q3R7</accession>
<gene>
    <name evidence="1" type="ORF">Scep_001848</name>
</gene>
<protein>
    <submittedName>
        <fullName evidence="1">Uncharacterized protein</fullName>
    </submittedName>
</protein>
<comment type="caution">
    <text evidence="1">The sequence shown here is derived from an EMBL/GenBank/DDBJ whole genome shotgun (WGS) entry which is preliminary data.</text>
</comment>
<proteinExistence type="predicted"/>
<evidence type="ECO:0000313" key="1">
    <source>
        <dbReference type="EMBL" id="KAK9166657.1"/>
    </source>
</evidence>
<dbReference type="EMBL" id="JBBNAG010000001">
    <property type="protein sequence ID" value="KAK9166657.1"/>
    <property type="molecule type" value="Genomic_DNA"/>
</dbReference>
<organism evidence="1 2">
    <name type="scientific">Stephania cephalantha</name>
    <dbReference type="NCBI Taxonomy" id="152367"/>
    <lineage>
        <taxon>Eukaryota</taxon>
        <taxon>Viridiplantae</taxon>
        <taxon>Streptophyta</taxon>
        <taxon>Embryophyta</taxon>
        <taxon>Tracheophyta</taxon>
        <taxon>Spermatophyta</taxon>
        <taxon>Magnoliopsida</taxon>
        <taxon>Ranunculales</taxon>
        <taxon>Menispermaceae</taxon>
        <taxon>Menispermoideae</taxon>
        <taxon>Cissampelideae</taxon>
        <taxon>Stephania</taxon>
    </lineage>
</organism>
<evidence type="ECO:0000313" key="2">
    <source>
        <dbReference type="Proteomes" id="UP001419268"/>
    </source>
</evidence>
<name>A0AAP0Q3R7_9MAGN</name>